<proteinExistence type="predicted"/>
<evidence type="ECO:0000313" key="4">
    <source>
        <dbReference type="Proteomes" id="UP001497512"/>
    </source>
</evidence>
<organism evidence="3 4">
    <name type="scientific">Sphagnum troendelagicum</name>
    <dbReference type="NCBI Taxonomy" id="128251"/>
    <lineage>
        <taxon>Eukaryota</taxon>
        <taxon>Viridiplantae</taxon>
        <taxon>Streptophyta</taxon>
        <taxon>Embryophyta</taxon>
        <taxon>Bryophyta</taxon>
        <taxon>Sphagnophytina</taxon>
        <taxon>Sphagnopsida</taxon>
        <taxon>Sphagnales</taxon>
        <taxon>Sphagnaceae</taxon>
        <taxon>Sphagnum</taxon>
    </lineage>
</organism>
<dbReference type="InterPro" id="IPR036420">
    <property type="entry name" value="BRCT_dom_sf"/>
</dbReference>
<sequence>MRSTTPSPSPSPSLRERLPSREHTAALQTLSRLSTDEFAEKPFAGLVICVTGLSKEARKQVQIMTERMGGHCSGRKFEYALRHGLHRGLLVVTLPWFLNSAKHYERLDETLYIVQKCHTNGSASAEIFSDTVATSSWQNSCLPASREVGNSLCLQPNVHSVSKGTGLLKNTLSTPNHVPAMYNLAGTRLYVDPDLPSEVQDKVQEAAESCGATCVEIWSKKNNATHVVCESRALPKYIGLNLHLVSPMWVMSVQGGCPLRCVQYSADLARNIADLVLSGKSKSHHSHNEMHPYLRPGNEQTAEARVQDRQEKATFAKAGVRRRRIHMQPCRTLPRMITPISLLESICWVITDSPSTAQVYINSRARPDNGPVTEEMQDNEHHHSHDQDCSSQDHEHLGGISEEFYAQPLSEREKQEIVFRGAFLTILFPIDRFVELGPSSRTFFSEEGFSREKILELIFTFYQAYLSMEEIEVAIHTDSKHADRLRSIYSSKDTEELGYVPMRRAEFLGSRRQFEGLKRIGQDNTGQMYDLLLGS</sequence>
<dbReference type="SUPFAM" id="SSF52113">
    <property type="entry name" value="BRCT domain"/>
    <property type="match status" value="2"/>
</dbReference>
<dbReference type="PANTHER" id="PTHR47576:SF2">
    <property type="entry name" value="BRCT DOMAIN DNA REPAIR PROTEIN-RELATED"/>
    <property type="match status" value="1"/>
</dbReference>
<feature type="domain" description="BRCT" evidence="2">
    <location>
        <begin position="179"/>
        <end position="252"/>
    </location>
</feature>
<protein>
    <recommendedName>
        <fullName evidence="2">BRCT domain-containing protein</fullName>
    </recommendedName>
</protein>
<evidence type="ECO:0000259" key="2">
    <source>
        <dbReference type="PROSITE" id="PS50172"/>
    </source>
</evidence>
<reference evidence="3" key="1">
    <citation type="submission" date="2024-02" db="EMBL/GenBank/DDBJ databases">
        <authorList>
            <consortium name="ELIXIR-Norway"/>
            <consortium name="Elixir Norway"/>
        </authorList>
    </citation>
    <scope>NUCLEOTIDE SEQUENCE</scope>
</reference>
<dbReference type="Proteomes" id="UP001497512">
    <property type="component" value="Chromosome 6"/>
</dbReference>
<dbReference type="CDD" id="cd00027">
    <property type="entry name" value="BRCT"/>
    <property type="match status" value="1"/>
</dbReference>
<dbReference type="PROSITE" id="PS50172">
    <property type="entry name" value="BRCT"/>
    <property type="match status" value="2"/>
</dbReference>
<name>A0ABP0UST0_9BRYO</name>
<dbReference type="SMART" id="SM00292">
    <property type="entry name" value="BRCT"/>
    <property type="match status" value="2"/>
</dbReference>
<gene>
    <name evidence="3" type="ORF">CSSPTR1EN2_LOCUS19554</name>
</gene>
<feature type="compositionally biased region" description="Basic and acidic residues" evidence="1">
    <location>
        <begin position="378"/>
        <end position="394"/>
    </location>
</feature>
<dbReference type="InterPro" id="IPR001357">
    <property type="entry name" value="BRCT_dom"/>
</dbReference>
<dbReference type="EMBL" id="OZ019898">
    <property type="protein sequence ID" value="CAK9229080.1"/>
    <property type="molecule type" value="Genomic_DNA"/>
</dbReference>
<keyword evidence="4" id="KW-1185">Reference proteome</keyword>
<accession>A0ABP0UST0</accession>
<feature type="domain" description="BRCT" evidence="2">
    <location>
        <begin position="38"/>
        <end position="114"/>
    </location>
</feature>
<feature type="region of interest" description="Disordered" evidence="1">
    <location>
        <begin position="364"/>
        <end position="394"/>
    </location>
</feature>
<dbReference type="PANTHER" id="PTHR47576">
    <property type="entry name" value="BRCT DOMAIN DNA REPAIR PROTEIN-RELATED"/>
    <property type="match status" value="1"/>
</dbReference>
<evidence type="ECO:0000256" key="1">
    <source>
        <dbReference type="SAM" id="MobiDB-lite"/>
    </source>
</evidence>
<dbReference type="Gene3D" id="3.40.50.10190">
    <property type="entry name" value="BRCT domain"/>
    <property type="match status" value="2"/>
</dbReference>
<evidence type="ECO:0000313" key="3">
    <source>
        <dbReference type="EMBL" id="CAK9229080.1"/>
    </source>
</evidence>